<evidence type="ECO:0000313" key="3">
    <source>
        <dbReference type="Proteomes" id="UP000050525"/>
    </source>
</evidence>
<proteinExistence type="predicted"/>
<feature type="region of interest" description="Disordered" evidence="1">
    <location>
        <begin position="45"/>
        <end position="70"/>
    </location>
</feature>
<organism evidence="2 3">
    <name type="scientific">Alligator mississippiensis</name>
    <name type="common">American alligator</name>
    <dbReference type="NCBI Taxonomy" id="8496"/>
    <lineage>
        <taxon>Eukaryota</taxon>
        <taxon>Metazoa</taxon>
        <taxon>Chordata</taxon>
        <taxon>Craniata</taxon>
        <taxon>Vertebrata</taxon>
        <taxon>Euteleostomi</taxon>
        <taxon>Archelosauria</taxon>
        <taxon>Archosauria</taxon>
        <taxon>Crocodylia</taxon>
        <taxon>Alligatoridae</taxon>
        <taxon>Alligatorinae</taxon>
        <taxon>Alligator</taxon>
    </lineage>
</organism>
<comment type="caution">
    <text evidence="2">The sequence shown here is derived from an EMBL/GenBank/DDBJ whole genome shotgun (WGS) entry which is preliminary data.</text>
</comment>
<gene>
    <name evidence="2" type="ORF">Y1Q_0015163</name>
</gene>
<name>A0A151P9C6_ALLMI</name>
<evidence type="ECO:0000256" key="1">
    <source>
        <dbReference type="SAM" id="MobiDB-lite"/>
    </source>
</evidence>
<reference evidence="2 3" key="1">
    <citation type="journal article" date="2012" name="Genome Biol.">
        <title>Sequencing three crocodilian genomes to illuminate the evolution of archosaurs and amniotes.</title>
        <authorList>
            <person name="St John J.A."/>
            <person name="Braun E.L."/>
            <person name="Isberg S.R."/>
            <person name="Miles L.G."/>
            <person name="Chong A.Y."/>
            <person name="Gongora J."/>
            <person name="Dalzell P."/>
            <person name="Moran C."/>
            <person name="Bed'hom B."/>
            <person name="Abzhanov A."/>
            <person name="Burgess S.C."/>
            <person name="Cooksey A.M."/>
            <person name="Castoe T.A."/>
            <person name="Crawford N.G."/>
            <person name="Densmore L.D."/>
            <person name="Drew J.C."/>
            <person name="Edwards S.V."/>
            <person name="Faircloth B.C."/>
            <person name="Fujita M.K."/>
            <person name="Greenwold M.J."/>
            <person name="Hoffmann F.G."/>
            <person name="Howard J.M."/>
            <person name="Iguchi T."/>
            <person name="Janes D.E."/>
            <person name="Khan S.Y."/>
            <person name="Kohno S."/>
            <person name="de Koning A.J."/>
            <person name="Lance S.L."/>
            <person name="McCarthy F.M."/>
            <person name="McCormack J.E."/>
            <person name="Merchant M.E."/>
            <person name="Peterson D.G."/>
            <person name="Pollock D.D."/>
            <person name="Pourmand N."/>
            <person name="Raney B.J."/>
            <person name="Roessler K.A."/>
            <person name="Sanford J.R."/>
            <person name="Sawyer R.H."/>
            <person name="Schmidt C.J."/>
            <person name="Triplett E.W."/>
            <person name="Tuberville T.D."/>
            <person name="Venegas-Anaya M."/>
            <person name="Howard J.T."/>
            <person name="Jarvis E.D."/>
            <person name="Guillette L.J.Jr."/>
            <person name="Glenn T.C."/>
            <person name="Green R.E."/>
            <person name="Ray D.A."/>
        </authorList>
    </citation>
    <scope>NUCLEOTIDE SEQUENCE [LARGE SCALE GENOMIC DNA]</scope>
    <source>
        <strain evidence="2">KSC_2009_1</strain>
    </source>
</reference>
<dbReference type="EMBL" id="AKHW03000563">
    <property type="protein sequence ID" value="KYO45509.1"/>
    <property type="molecule type" value="Genomic_DNA"/>
</dbReference>
<evidence type="ECO:0000313" key="2">
    <source>
        <dbReference type="EMBL" id="KYO45509.1"/>
    </source>
</evidence>
<accession>A0A151P9C6</accession>
<dbReference type="AlphaFoldDB" id="A0A151P9C6"/>
<keyword evidence="3" id="KW-1185">Reference proteome</keyword>
<protein>
    <submittedName>
        <fullName evidence="2">Uncharacterized protein</fullName>
    </submittedName>
</protein>
<sequence length="70" mass="8035">MSFLNTWELLYQKLLPRSSSLEKFLFPAREQSQFIPLGRRTRSCPLGHKDSSTTGLASGITEDLDEEYLQ</sequence>
<dbReference type="Proteomes" id="UP000050525">
    <property type="component" value="Unassembled WGS sequence"/>
</dbReference>